<evidence type="ECO:0000256" key="2">
    <source>
        <dbReference type="ARBA" id="ARBA00008051"/>
    </source>
</evidence>
<dbReference type="CDD" id="cd06408">
    <property type="entry name" value="PB1_NoxR"/>
    <property type="match status" value="1"/>
</dbReference>
<dbReference type="FunFam" id="1.25.40.10:FF:000017">
    <property type="entry name" value="NADPH oxidase regulator NoxR"/>
    <property type="match status" value="1"/>
</dbReference>
<dbReference type="SMART" id="SM00666">
    <property type="entry name" value="PB1"/>
    <property type="match status" value="1"/>
</dbReference>
<keyword evidence="11" id="KW-1185">Reference proteome</keyword>
<dbReference type="InterPro" id="IPR011990">
    <property type="entry name" value="TPR-like_helical_dom_sf"/>
</dbReference>
<dbReference type="Pfam" id="PF00515">
    <property type="entry name" value="TPR_1"/>
    <property type="match status" value="1"/>
</dbReference>
<keyword evidence="5" id="KW-0677">Repeat</keyword>
<dbReference type="InterPro" id="IPR053793">
    <property type="entry name" value="PB1-like"/>
</dbReference>
<feature type="compositionally biased region" description="Acidic residues" evidence="8">
    <location>
        <begin position="370"/>
        <end position="381"/>
    </location>
</feature>
<dbReference type="Pfam" id="PF00564">
    <property type="entry name" value="PB1"/>
    <property type="match status" value="1"/>
</dbReference>
<feature type="compositionally biased region" description="Basic and acidic residues" evidence="8">
    <location>
        <begin position="311"/>
        <end position="320"/>
    </location>
</feature>
<keyword evidence="4" id="KW-0963">Cytoplasm</keyword>
<evidence type="ECO:0000256" key="6">
    <source>
        <dbReference type="ARBA" id="ARBA00022803"/>
    </source>
</evidence>
<dbReference type="EMBL" id="MU006778">
    <property type="protein sequence ID" value="KAF2645100.1"/>
    <property type="molecule type" value="Genomic_DNA"/>
</dbReference>
<dbReference type="GO" id="GO:0005737">
    <property type="term" value="C:cytoplasm"/>
    <property type="evidence" value="ECO:0007669"/>
    <property type="project" value="UniProtKB-SubCell"/>
</dbReference>
<dbReference type="InterPro" id="IPR034892">
    <property type="entry name" value="PB1_NoxR"/>
</dbReference>
<feature type="domain" description="PB1" evidence="9">
    <location>
        <begin position="452"/>
        <end position="532"/>
    </location>
</feature>
<keyword evidence="6 7" id="KW-0802">TPR repeat</keyword>
<dbReference type="PROSITE" id="PS51745">
    <property type="entry name" value="PB1"/>
    <property type="match status" value="1"/>
</dbReference>
<feature type="non-terminal residue" evidence="10">
    <location>
        <position position="1"/>
    </location>
</feature>
<feature type="compositionally biased region" description="Polar residues" evidence="8">
    <location>
        <begin position="386"/>
        <end position="401"/>
    </location>
</feature>
<evidence type="ECO:0000256" key="8">
    <source>
        <dbReference type="SAM" id="MobiDB-lite"/>
    </source>
</evidence>
<feature type="compositionally biased region" description="Acidic residues" evidence="8">
    <location>
        <begin position="407"/>
        <end position="425"/>
    </location>
</feature>
<dbReference type="SMART" id="SM00028">
    <property type="entry name" value="TPR"/>
    <property type="match status" value="3"/>
</dbReference>
<keyword evidence="3" id="KW-0728">SH3 domain</keyword>
<evidence type="ECO:0000259" key="9">
    <source>
        <dbReference type="PROSITE" id="PS51745"/>
    </source>
</evidence>
<gene>
    <name evidence="10" type="ORF">P280DRAFT_391213</name>
</gene>
<reference evidence="10" key="1">
    <citation type="journal article" date="2020" name="Stud. Mycol.">
        <title>101 Dothideomycetes genomes: a test case for predicting lifestyles and emergence of pathogens.</title>
        <authorList>
            <person name="Haridas S."/>
            <person name="Albert R."/>
            <person name="Binder M."/>
            <person name="Bloem J."/>
            <person name="Labutti K."/>
            <person name="Salamov A."/>
            <person name="Andreopoulos B."/>
            <person name="Baker S."/>
            <person name="Barry K."/>
            <person name="Bills G."/>
            <person name="Bluhm B."/>
            <person name="Cannon C."/>
            <person name="Castanera R."/>
            <person name="Culley D."/>
            <person name="Daum C."/>
            <person name="Ezra D."/>
            <person name="Gonzalez J."/>
            <person name="Henrissat B."/>
            <person name="Kuo A."/>
            <person name="Liang C."/>
            <person name="Lipzen A."/>
            <person name="Lutzoni F."/>
            <person name="Magnuson J."/>
            <person name="Mondo S."/>
            <person name="Nolan M."/>
            <person name="Ohm R."/>
            <person name="Pangilinan J."/>
            <person name="Park H.-J."/>
            <person name="Ramirez L."/>
            <person name="Alfaro M."/>
            <person name="Sun H."/>
            <person name="Tritt A."/>
            <person name="Yoshinaga Y."/>
            <person name="Zwiers L.-H."/>
            <person name="Turgeon B."/>
            <person name="Goodwin S."/>
            <person name="Spatafora J."/>
            <person name="Crous P."/>
            <person name="Grigoriev I."/>
        </authorList>
    </citation>
    <scope>NUCLEOTIDE SEQUENCE</scope>
    <source>
        <strain evidence="10">CBS 473.64</strain>
    </source>
</reference>
<comment type="subcellular location">
    <subcellularLocation>
        <location evidence="1">Cytoplasm</location>
    </subcellularLocation>
</comment>
<dbReference type="PANTHER" id="PTHR15175">
    <property type="entry name" value="NEUTROPHIL CYTOSOLIC FACTOR 2, NEUTROPHIL NADPH OXIDASE FACTOR 2"/>
    <property type="match status" value="1"/>
</dbReference>
<dbReference type="InterPro" id="IPR000270">
    <property type="entry name" value="PB1_dom"/>
</dbReference>
<dbReference type="SUPFAM" id="SSF54277">
    <property type="entry name" value="CAD &amp; PB1 domains"/>
    <property type="match status" value="1"/>
</dbReference>
<dbReference type="InterPro" id="IPR019734">
    <property type="entry name" value="TPR_rpt"/>
</dbReference>
<dbReference type="PANTHER" id="PTHR15175:SF0">
    <property type="entry name" value="SH3 DOMAIN-CONTAINING PROTEIN C23A1.17"/>
    <property type="match status" value="1"/>
</dbReference>
<accession>A0A6A6SC02</accession>
<dbReference type="Gene3D" id="1.25.40.10">
    <property type="entry name" value="Tetratricopeptide repeat domain"/>
    <property type="match status" value="1"/>
</dbReference>
<feature type="compositionally biased region" description="Basic and acidic residues" evidence="8">
    <location>
        <begin position="339"/>
        <end position="360"/>
    </location>
</feature>
<feature type="compositionally biased region" description="Polar residues" evidence="8">
    <location>
        <begin position="281"/>
        <end position="293"/>
    </location>
</feature>
<sequence>LTATQEIETWVAALGAYDNNEFDEALKVFDGISDTSKILFNCGVIHATLGEHEKAVDCYQRAVRLDQYLAVAYFQQGVSNFLMGDFEEALANFNDTLLYLRGNNNIDYEQLGLKFKLYSCEVLFNRGLCYIYLQQKDAGMQDLAFATKEKVVPDHDVIDEAIREDAEGYTVFSIPVGIVYRPNEAKVKNLKTKDYLGKARLVAASDRQNAFTGFAGSEIKRQATTAATDDRPEEKLSFAATNLVKPDLQSRARQQSEPPMNRSMFPPTPPPEADNRRSAGEKSSSSGPMSRAQSVRGAGPKPQPLNLGRAAFDRKEEQPPQRRATTRSASERPPPSRQDTMRSRDHDRPVRDDRRDDRRDNRPRRRGSDDDYDDYADDVDDYYQPPRSNRPSYTRSRQGKSTRPAYIDEEEEDDYDGSDVDDADFEMVSRSKTRRRSPARSATSSRGGGGGKIRVKVHAGDTRYVFITPSTSMRDFVQSIREKFGLRQNFKVEIKDDGDMITMADEDDLDMAIQTARGNARKEGTDVPKMEVWLNTVPNKSLAPDDAYYTSALNPNIAVNQF</sequence>
<dbReference type="PROSITE" id="PS50005">
    <property type="entry name" value="TPR"/>
    <property type="match status" value="1"/>
</dbReference>
<evidence type="ECO:0000256" key="4">
    <source>
        <dbReference type="ARBA" id="ARBA00022490"/>
    </source>
</evidence>
<feature type="region of interest" description="Disordered" evidence="8">
    <location>
        <begin position="239"/>
        <end position="454"/>
    </location>
</feature>
<proteinExistence type="inferred from homology"/>
<evidence type="ECO:0000256" key="7">
    <source>
        <dbReference type="PROSITE-ProRule" id="PRU00339"/>
    </source>
</evidence>
<dbReference type="AlphaFoldDB" id="A0A6A6SC02"/>
<dbReference type="Proteomes" id="UP000799753">
    <property type="component" value="Unassembled WGS sequence"/>
</dbReference>
<organism evidence="10 11">
    <name type="scientific">Massarina eburnea CBS 473.64</name>
    <dbReference type="NCBI Taxonomy" id="1395130"/>
    <lineage>
        <taxon>Eukaryota</taxon>
        <taxon>Fungi</taxon>
        <taxon>Dikarya</taxon>
        <taxon>Ascomycota</taxon>
        <taxon>Pezizomycotina</taxon>
        <taxon>Dothideomycetes</taxon>
        <taxon>Pleosporomycetidae</taxon>
        <taxon>Pleosporales</taxon>
        <taxon>Massarineae</taxon>
        <taxon>Massarinaceae</taxon>
        <taxon>Massarina</taxon>
    </lineage>
</organism>
<feature type="repeat" description="TPR" evidence="7">
    <location>
        <begin position="36"/>
        <end position="69"/>
    </location>
</feature>
<evidence type="ECO:0000256" key="3">
    <source>
        <dbReference type="ARBA" id="ARBA00022443"/>
    </source>
</evidence>
<evidence type="ECO:0000313" key="10">
    <source>
        <dbReference type="EMBL" id="KAF2645100.1"/>
    </source>
</evidence>
<dbReference type="InterPro" id="IPR051864">
    <property type="entry name" value="NCF2_NOXA1"/>
</dbReference>
<dbReference type="SUPFAM" id="SSF48452">
    <property type="entry name" value="TPR-like"/>
    <property type="match status" value="1"/>
</dbReference>
<name>A0A6A6SC02_9PLEO</name>
<evidence type="ECO:0000256" key="1">
    <source>
        <dbReference type="ARBA" id="ARBA00004496"/>
    </source>
</evidence>
<evidence type="ECO:0000256" key="5">
    <source>
        <dbReference type="ARBA" id="ARBA00022737"/>
    </source>
</evidence>
<comment type="similarity">
    <text evidence="2">Belongs to the NCF2/NOXA1 family.</text>
</comment>
<dbReference type="OrthoDB" id="9450131at2759"/>
<dbReference type="Gene3D" id="3.10.20.90">
    <property type="entry name" value="Phosphatidylinositol 3-kinase Catalytic Subunit, Chain A, domain 1"/>
    <property type="match status" value="1"/>
</dbReference>
<protein>
    <recommendedName>
        <fullName evidence="9">PB1 domain-containing protein</fullName>
    </recommendedName>
</protein>
<evidence type="ECO:0000313" key="11">
    <source>
        <dbReference type="Proteomes" id="UP000799753"/>
    </source>
</evidence>